<dbReference type="GO" id="GO:0031267">
    <property type="term" value="F:small GTPase binding"/>
    <property type="evidence" value="ECO:0007669"/>
    <property type="project" value="TreeGrafter"/>
</dbReference>
<dbReference type="FunFam" id="1.10.10.750:FF:000001">
    <property type="entry name" value="TBC1 domain family member 10A"/>
    <property type="match status" value="1"/>
</dbReference>
<evidence type="ECO:0000313" key="15">
    <source>
        <dbReference type="EMBL" id="RWS12143.1"/>
    </source>
</evidence>
<dbReference type="Gene3D" id="1.10.472.80">
    <property type="entry name" value="Ypt/Rab-GAP domain of gyp1p, domain 3"/>
    <property type="match status" value="1"/>
</dbReference>
<keyword evidence="3" id="KW-0343">GTPase activation</keyword>
<comment type="subunit">
    <text evidence="9">Interacts with EPS8.</text>
</comment>
<evidence type="ECO:0000259" key="12">
    <source>
        <dbReference type="PROSITE" id="PS50086"/>
    </source>
</evidence>
<dbReference type="STRING" id="1965070.A0A3S4R382"/>
<dbReference type="Proteomes" id="UP000285301">
    <property type="component" value="Unassembled WGS sequence"/>
</dbReference>
<dbReference type="PANTHER" id="PTHR47219">
    <property type="entry name" value="RAB GTPASE-ACTIVATING PROTEIN 1-LIKE"/>
    <property type="match status" value="1"/>
</dbReference>
<protein>
    <recommendedName>
        <fullName evidence="10">USP6 N-terminal-like protein</fullName>
    </recommendedName>
</protein>
<dbReference type="EMBL" id="NCKU01001882">
    <property type="protein sequence ID" value="RWS11015.1"/>
    <property type="molecule type" value="Genomic_DNA"/>
</dbReference>
<feature type="compositionally biased region" description="Low complexity" evidence="11">
    <location>
        <begin position="747"/>
        <end position="763"/>
    </location>
</feature>
<evidence type="ECO:0000256" key="3">
    <source>
        <dbReference type="ARBA" id="ARBA00022468"/>
    </source>
</evidence>
<dbReference type="GO" id="GO:0005096">
    <property type="term" value="F:GTPase activator activity"/>
    <property type="evidence" value="ECO:0007669"/>
    <property type="project" value="UniProtKB-KW"/>
</dbReference>
<keyword evidence="6" id="KW-0333">Golgi apparatus</keyword>
<feature type="region of interest" description="Disordered" evidence="11">
    <location>
        <begin position="668"/>
        <end position="775"/>
    </location>
</feature>
<reference evidence="14" key="2">
    <citation type="submission" date="2018-11" db="EMBL/GenBank/DDBJ databases">
        <title>Trombidioid mite genomics.</title>
        <authorList>
            <person name="Dong X."/>
        </authorList>
    </citation>
    <scope>NUCLEOTIDE SEQUENCE</scope>
    <source>
        <strain evidence="14">UoL-WK</strain>
    </source>
</reference>
<evidence type="ECO:0000256" key="5">
    <source>
        <dbReference type="ARBA" id="ARBA00022990"/>
    </source>
</evidence>
<feature type="domain" description="Rab-GAP TBC" evidence="12">
    <location>
        <begin position="104"/>
        <end position="296"/>
    </location>
</feature>
<gene>
    <name evidence="13" type="ORF">B4U79_10218</name>
    <name evidence="15" type="ORF">B4U79_11938</name>
    <name evidence="14" type="ORF">B4U79_15389</name>
</gene>
<evidence type="ECO:0000256" key="9">
    <source>
        <dbReference type="ARBA" id="ARBA00064037"/>
    </source>
</evidence>
<dbReference type="SUPFAM" id="SSF47923">
    <property type="entry name" value="Ypt/Rab-GAP domain of gyp1p"/>
    <property type="match status" value="2"/>
</dbReference>
<dbReference type="Gene3D" id="1.10.8.270">
    <property type="entry name" value="putative rabgap domain of human tbc1 domain family member 14 like domains"/>
    <property type="match status" value="1"/>
</dbReference>
<organism evidence="14 16">
    <name type="scientific">Dinothrombium tinctorium</name>
    <dbReference type="NCBI Taxonomy" id="1965070"/>
    <lineage>
        <taxon>Eukaryota</taxon>
        <taxon>Metazoa</taxon>
        <taxon>Ecdysozoa</taxon>
        <taxon>Arthropoda</taxon>
        <taxon>Chelicerata</taxon>
        <taxon>Arachnida</taxon>
        <taxon>Acari</taxon>
        <taxon>Acariformes</taxon>
        <taxon>Trombidiformes</taxon>
        <taxon>Prostigmata</taxon>
        <taxon>Anystina</taxon>
        <taxon>Parasitengona</taxon>
        <taxon>Trombidioidea</taxon>
        <taxon>Trombidiidae</taxon>
        <taxon>Dinothrombium</taxon>
    </lineage>
</organism>
<feature type="compositionally biased region" description="Polar residues" evidence="11">
    <location>
        <begin position="764"/>
        <end position="775"/>
    </location>
</feature>
<dbReference type="Gene3D" id="1.10.10.750">
    <property type="entry name" value="Ypt/Rab-GAP domain of gyp1p, domain 1"/>
    <property type="match status" value="1"/>
</dbReference>
<keyword evidence="16" id="KW-1185">Reference proteome</keyword>
<dbReference type="EMBL" id="NCKU01001419">
    <property type="protein sequence ID" value="RWS12143.1"/>
    <property type="molecule type" value="Genomic_DNA"/>
</dbReference>
<dbReference type="InterPro" id="IPR000195">
    <property type="entry name" value="Rab-GAP-TBC_dom"/>
</dbReference>
<dbReference type="SMART" id="SM00164">
    <property type="entry name" value="TBC"/>
    <property type="match status" value="1"/>
</dbReference>
<dbReference type="Pfam" id="PF00566">
    <property type="entry name" value="RabGAP-TBC"/>
    <property type="match status" value="1"/>
</dbReference>
<evidence type="ECO:0000313" key="13">
    <source>
        <dbReference type="EMBL" id="RWS11015.1"/>
    </source>
</evidence>
<dbReference type="AlphaFoldDB" id="A0A3S4R382"/>
<keyword evidence="4" id="KW-0597">Phosphoprotein</keyword>
<evidence type="ECO:0000256" key="8">
    <source>
        <dbReference type="ARBA" id="ARBA00059926"/>
    </source>
</evidence>
<comment type="subcellular location">
    <subcellularLocation>
        <location evidence="1">Cytoplasmic vesicle</location>
    </subcellularLocation>
    <subcellularLocation>
        <location evidence="2">Golgi apparatus</location>
    </subcellularLocation>
</comment>
<reference evidence="14 16" key="1">
    <citation type="journal article" date="2018" name="Gigascience">
        <title>Genomes of trombidid mites reveal novel predicted allergens and laterally-transferred genes associated with secondary metabolism.</title>
        <authorList>
            <person name="Dong X."/>
            <person name="Chaisiri K."/>
            <person name="Xia D."/>
            <person name="Armstrong S.D."/>
            <person name="Fang Y."/>
            <person name="Donnelly M.J."/>
            <person name="Kadowaki T."/>
            <person name="McGarry J.W."/>
            <person name="Darby A.C."/>
            <person name="Makepeace B.L."/>
        </authorList>
    </citation>
    <scope>NUCLEOTIDE SEQUENCE [LARGE SCALE GENOMIC DNA]</scope>
    <source>
        <strain evidence="14">UoL-WK</strain>
    </source>
</reference>
<dbReference type="OrthoDB" id="294251at2759"/>
<evidence type="ECO:0000256" key="10">
    <source>
        <dbReference type="ARBA" id="ARBA00070172"/>
    </source>
</evidence>
<evidence type="ECO:0000256" key="2">
    <source>
        <dbReference type="ARBA" id="ARBA00004555"/>
    </source>
</evidence>
<name>A0A3S4R382_9ACAR</name>
<proteinExistence type="predicted"/>
<dbReference type="PROSITE" id="PS50086">
    <property type="entry name" value="TBC_RABGAP"/>
    <property type="match status" value="1"/>
</dbReference>
<dbReference type="FunFam" id="1.10.8.270:FF:000010">
    <property type="entry name" value="Putative USP6 N-terminal-like protein"/>
    <property type="match status" value="1"/>
</dbReference>
<evidence type="ECO:0000313" key="14">
    <source>
        <dbReference type="EMBL" id="RWS11016.1"/>
    </source>
</evidence>
<dbReference type="EMBL" id="NCKU01001881">
    <property type="protein sequence ID" value="RWS11016.1"/>
    <property type="molecule type" value="Genomic_DNA"/>
</dbReference>
<dbReference type="InterPro" id="IPR050302">
    <property type="entry name" value="Rab_GAP_TBC_domain"/>
</dbReference>
<accession>A0A3S4R382</accession>
<dbReference type="GO" id="GO:0031410">
    <property type="term" value="C:cytoplasmic vesicle"/>
    <property type="evidence" value="ECO:0007669"/>
    <property type="project" value="UniProtKB-SubCell"/>
</dbReference>
<comment type="function">
    <text evidence="8">Acts as a GTPase-activating protein for RAB5A and RAB43. Involved in receptor trafficking. In complex with EPS8 inhibits internalization of EGFR. Involved in retrograde transport from the endocytic pathway to the Golgi apparatus. Involved in the transport of Shiga toxin from early and recycling endosomes to the trans-Golgi network. Required for structural integrity of the Golgi complex.</text>
</comment>
<comment type="caution">
    <text evidence="14">The sequence shown here is derived from an EMBL/GenBank/DDBJ whole genome shotgun (WGS) entry which is preliminary data.</text>
</comment>
<dbReference type="InterPro" id="IPR035969">
    <property type="entry name" value="Rab-GAP_TBC_sf"/>
</dbReference>
<dbReference type="FunFam" id="1.10.472.80:FF:000019">
    <property type="entry name" value="USP6 N-terminal like"/>
    <property type="match status" value="1"/>
</dbReference>
<feature type="region of interest" description="Disordered" evidence="11">
    <location>
        <begin position="459"/>
        <end position="479"/>
    </location>
</feature>
<dbReference type="PANTHER" id="PTHR47219:SF19">
    <property type="entry name" value="USP6 N-TERMINAL-LIKE PROTEIN ISOFORM X1"/>
    <property type="match status" value="1"/>
</dbReference>
<evidence type="ECO:0000256" key="7">
    <source>
        <dbReference type="ARBA" id="ARBA00023329"/>
    </source>
</evidence>
<keyword evidence="7" id="KW-0968">Cytoplasmic vesicle</keyword>
<keyword evidence="5" id="KW-0007">Acetylation</keyword>
<evidence type="ECO:0000313" key="16">
    <source>
        <dbReference type="Proteomes" id="UP000285301"/>
    </source>
</evidence>
<evidence type="ECO:0000256" key="1">
    <source>
        <dbReference type="ARBA" id="ARBA00004541"/>
    </source>
</evidence>
<evidence type="ECO:0000256" key="11">
    <source>
        <dbReference type="SAM" id="MobiDB-lite"/>
    </source>
</evidence>
<evidence type="ECO:0000256" key="6">
    <source>
        <dbReference type="ARBA" id="ARBA00023034"/>
    </source>
</evidence>
<dbReference type="GO" id="GO:0005794">
    <property type="term" value="C:Golgi apparatus"/>
    <property type="evidence" value="ECO:0007669"/>
    <property type="project" value="UniProtKB-SubCell"/>
</dbReference>
<sequence>MAENQVLSEDEERRIIVDKYESGREKIKHKIDDWEDPTNEIFHVTDRYGFIHDHRLPDKLTDYESKIRSVEASRSNKWVKMLKDWDKYYPTGNIEKLRQRVFKGIPNPIRGDAWSRLLGVPQVKAEQEGRYNEMVKFGLLFSKDIRQIDLDVNRTFRNNVMFRERYNTKQQELFRVLVAYSVYNSEIGYCQGMSQIAALLLMYMSEEDAFWALDRLMSSDKYAMHGFFIPGFPKLVRFARHHDLVLKRYLPKVYKHFKKYDIDSTLYTLKWFFQCFLDRVPFSLTLRLWDVFILEGEVILTCMSYTLLKLHKKTILRKGMEELIEFLQVELEKDFGYHDDQAISALQQSIAELRRRKMELPKEAPAENEKPMRPFGYLLEQDNLSVMTGDDRSLAGSIILRPDNFSLAQTSRSESEADENDFKNERLDDAEVNDFCGKLQRSLSLYDNVEFTESLEAAKRQSGYDSKGKTGSIKSQNEHMRQYSNSSSLLMTSTLTPKASPLHESNINSLSHFSGNADETCKSVEAITPTKEFIEPSNSDKRKSTNSESNISIETIETQKVIEYIDASGDSLDEELPLKTSDTSVKMLVSYSEKSDSSKTYPHQNVNDDANVYNQLMTSDCFSAEKSIVAVENEEPCKVNDEMNISIHSSVKIEPASNSVLTNTEVIHSSNVSQTLPPRPNSLNTSKPEMQNDVQPSKFVRKTSIPKLVKRRSPESKSNGNVKENAISPLTSPASPPSLIPRYINRSSSTASSIPSPLKSSESNQNKSEASIVANNEQYPNLESTAKLRIYVPYGKQSLTVNDSNKIRIKVNSPKQEELKNVNPSRLPTIDT</sequence>
<feature type="compositionally biased region" description="Polar residues" evidence="11">
    <location>
        <begin position="668"/>
        <end position="695"/>
    </location>
</feature>
<evidence type="ECO:0000256" key="4">
    <source>
        <dbReference type="ARBA" id="ARBA00022553"/>
    </source>
</evidence>